<keyword evidence="2" id="KW-1185">Reference proteome</keyword>
<dbReference type="Proteomes" id="UP000298663">
    <property type="component" value="Unassembled WGS sequence"/>
</dbReference>
<reference evidence="1 2" key="2">
    <citation type="journal article" date="2019" name="G3 (Bethesda)">
        <title>Hybrid Assembly of the Genome of the Entomopathogenic Nematode Steinernema carpocapsae Identifies the X-Chromosome.</title>
        <authorList>
            <person name="Serra L."/>
            <person name="Macchietto M."/>
            <person name="Macias-Munoz A."/>
            <person name="McGill C.J."/>
            <person name="Rodriguez I.M."/>
            <person name="Rodriguez B."/>
            <person name="Murad R."/>
            <person name="Mortazavi A."/>
        </authorList>
    </citation>
    <scope>NUCLEOTIDE SEQUENCE [LARGE SCALE GENOMIC DNA]</scope>
    <source>
        <strain evidence="1 2">ALL</strain>
    </source>
</reference>
<accession>A0A4U5NUT5</accession>
<organism evidence="1 2">
    <name type="scientific">Steinernema carpocapsae</name>
    <name type="common">Entomopathogenic nematode</name>
    <dbReference type="NCBI Taxonomy" id="34508"/>
    <lineage>
        <taxon>Eukaryota</taxon>
        <taxon>Metazoa</taxon>
        <taxon>Ecdysozoa</taxon>
        <taxon>Nematoda</taxon>
        <taxon>Chromadorea</taxon>
        <taxon>Rhabditida</taxon>
        <taxon>Tylenchina</taxon>
        <taxon>Panagrolaimomorpha</taxon>
        <taxon>Strongyloidoidea</taxon>
        <taxon>Steinernematidae</taxon>
        <taxon>Steinernema</taxon>
    </lineage>
</organism>
<gene>
    <name evidence="1" type="ORF">L596_011484</name>
</gene>
<evidence type="ECO:0000313" key="2">
    <source>
        <dbReference type="Proteomes" id="UP000298663"/>
    </source>
</evidence>
<comment type="caution">
    <text evidence="1">The sequence shown here is derived from an EMBL/GenBank/DDBJ whole genome shotgun (WGS) entry which is preliminary data.</text>
</comment>
<dbReference type="EMBL" id="AZBU02000003">
    <property type="protein sequence ID" value="TKR87000.1"/>
    <property type="molecule type" value="Genomic_DNA"/>
</dbReference>
<sequence>MILLPELFGPGASGFWRHPYQNLDSQAGVKVCPSPDFTQASHTCDKNNIAESSRSFTTSALFSFKDLIGFCKCKSTGACKR</sequence>
<evidence type="ECO:0000313" key="1">
    <source>
        <dbReference type="EMBL" id="TKR87000.1"/>
    </source>
</evidence>
<reference evidence="1 2" key="1">
    <citation type="journal article" date="2015" name="Genome Biol.">
        <title>Comparative genomics of Steinernema reveals deeply conserved gene regulatory networks.</title>
        <authorList>
            <person name="Dillman A.R."/>
            <person name="Macchietto M."/>
            <person name="Porter C.F."/>
            <person name="Rogers A."/>
            <person name="Williams B."/>
            <person name="Antoshechkin I."/>
            <person name="Lee M.M."/>
            <person name="Goodwin Z."/>
            <person name="Lu X."/>
            <person name="Lewis E.E."/>
            <person name="Goodrich-Blair H."/>
            <person name="Stock S.P."/>
            <person name="Adams B.J."/>
            <person name="Sternberg P.W."/>
            <person name="Mortazavi A."/>
        </authorList>
    </citation>
    <scope>NUCLEOTIDE SEQUENCE [LARGE SCALE GENOMIC DNA]</scope>
    <source>
        <strain evidence="1 2">ALL</strain>
    </source>
</reference>
<protein>
    <submittedName>
        <fullName evidence="1">Uncharacterized protein</fullName>
    </submittedName>
</protein>
<dbReference type="AlphaFoldDB" id="A0A4U5NUT5"/>
<name>A0A4U5NUT5_STECR</name>
<proteinExistence type="predicted"/>